<dbReference type="SUPFAM" id="SSF53098">
    <property type="entry name" value="Ribonuclease H-like"/>
    <property type="match status" value="1"/>
</dbReference>
<proteinExistence type="predicted"/>
<dbReference type="Proteomes" id="UP001652625">
    <property type="component" value="Chromosome 12"/>
</dbReference>
<name>A0ABM4D061_HYDVU</name>
<dbReference type="InterPro" id="IPR012337">
    <property type="entry name" value="RNaseH-like_sf"/>
</dbReference>
<dbReference type="Pfam" id="PF05699">
    <property type="entry name" value="Dimer_Tnp_hAT"/>
    <property type="match status" value="1"/>
</dbReference>
<dbReference type="PANTHER" id="PTHR45749:SF21">
    <property type="entry name" value="DUF4371 DOMAIN-CONTAINING PROTEIN"/>
    <property type="match status" value="1"/>
</dbReference>
<evidence type="ECO:0000259" key="1">
    <source>
        <dbReference type="Pfam" id="PF05699"/>
    </source>
</evidence>
<gene>
    <name evidence="3" type="primary">LOC136087927</name>
</gene>
<evidence type="ECO:0000313" key="2">
    <source>
        <dbReference type="Proteomes" id="UP001652625"/>
    </source>
</evidence>
<protein>
    <submittedName>
        <fullName evidence="3">Uncharacterized protein LOC136087927</fullName>
    </submittedName>
</protein>
<sequence length="252" mass="29181">MSIILRIRNSSTGAIEEYFVGFIAVTETTGEYLANSKLQELERIGLNIQICRRQGYDNDANMVVAFDTLRAFCPRIQEFRDTGFEKSAANARLFVEKSAYEIESQFKDKRKAQKKRMFGYEHMDEPVQEDLLKLCNNLGIILQEDENSDIDPFELYEELQILKFTFLENINDVKQLIQHILENNFEEIYPKLYMAIRIMLTIPVSTASSKRNLSKLKLIMIYLRSTMSQERLSALSILSIEVEIAAGVMTQF</sequence>
<reference evidence="3" key="1">
    <citation type="submission" date="2025-08" db="UniProtKB">
        <authorList>
            <consortium name="RefSeq"/>
        </authorList>
    </citation>
    <scope>IDENTIFICATION</scope>
</reference>
<accession>A0ABM4D061</accession>
<feature type="domain" description="HAT C-terminal dimerisation" evidence="1">
    <location>
        <begin position="184"/>
        <end position="241"/>
    </location>
</feature>
<evidence type="ECO:0000313" key="3">
    <source>
        <dbReference type="RefSeq" id="XP_065667628.1"/>
    </source>
</evidence>
<dbReference type="InterPro" id="IPR008906">
    <property type="entry name" value="HATC_C_dom"/>
</dbReference>
<organism evidence="2 3">
    <name type="scientific">Hydra vulgaris</name>
    <name type="common">Hydra</name>
    <name type="synonym">Hydra attenuata</name>
    <dbReference type="NCBI Taxonomy" id="6087"/>
    <lineage>
        <taxon>Eukaryota</taxon>
        <taxon>Metazoa</taxon>
        <taxon>Cnidaria</taxon>
        <taxon>Hydrozoa</taxon>
        <taxon>Hydroidolina</taxon>
        <taxon>Anthoathecata</taxon>
        <taxon>Aplanulata</taxon>
        <taxon>Hydridae</taxon>
        <taxon>Hydra</taxon>
    </lineage>
</organism>
<dbReference type="RefSeq" id="XP_065667628.1">
    <property type="nucleotide sequence ID" value="XM_065811556.1"/>
</dbReference>
<dbReference type="PANTHER" id="PTHR45749">
    <property type="match status" value="1"/>
</dbReference>
<keyword evidence="2" id="KW-1185">Reference proteome</keyword>
<dbReference type="GeneID" id="136087927"/>